<evidence type="ECO:0000313" key="9">
    <source>
        <dbReference type="EMBL" id="VDI02291.1"/>
    </source>
</evidence>
<dbReference type="PANTHER" id="PTHR22930">
    <property type="match status" value="1"/>
</dbReference>
<protein>
    <recommendedName>
        <fullName evidence="8">DDE Tnp4 domain-containing protein</fullName>
    </recommendedName>
</protein>
<comment type="subcellular location">
    <subcellularLocation>
        <location evidence="2">Nucleus</location>
    </subcellularLocation>
</comment>
<dbReference type="AlphaFoldDB" id="A0A8B6CAD0"/>
<feature type="domain" description="DDE Tnp4" evidence="8">
    <location>
        <begin position="288"/>
        <end position="452"/>
    </location>
</feature>
<comment type="cofactor">
    <cofactor evidence="1">
        <name>a divalent metal cation</name>
        <dbReference type="ChEBI" id="CHEBI:60240"/>
    </cofactor>
</comment>
<dbReference type="PANTHER" id="PTHR22930:SF198">
    <property type="entry name" value="DDE TNP4 DOMAIN-CONTAINING PROTEIN"/>
    <property type="match status" value="1"/>
</dbReference>
<evidence type="ECO:0000256" key="5">
    <source>
        <dbReference type="ARBA" id="ARBA00022723"/>
    </source>
</evidence>
<evidence type="ECO:0000256" key="3">
    <source>
        <dbReference type="ARBA" id="ARBA00006958"/>
    </source>
</evidence>
<dbReference type="OrthoDB" id="6060559at2759"/>
<evidence type="ECO:0000259" key="8">
    <source>
        <dbReference type="Pfam" id="PF13359"/>
    </source>
</evidence>
<keyword evidence="5" id="KW-0479">Metal-binding</keyword>
<reference evidence="9" key="1">
    <citation type="submission" date="2018-11" db="EMBL/GenBank/DDBJ databases">
        <authorList>
            <person name="Alioto T."/>
            <person name="Alioto T."/>
        </authorList>
    </citation>
    <scope>NUCLEOTIDE SEQUENCE</scope>
</reference>
<evidence type="ECO:0000256" key="6">
    <source>
        <dbReference type="ARBA" id="ARBA00022801"/>
    </source>
</evidence>
<evidence type="ECO:0000256" key="7">
    <source>
        <dbReference type="ARBA" id="ARBA00023242"/>
    </source>
</evidence>
<keyword evidence="10" id="KW-1185">Reference proteome</keyword>
<keyword evidence="6" id="KW-0378">Hydrolase</keyword>
<accession>A0A8B6CAD0</accession>
<dbReference type="GO" id="GO:0005634">
    <property type="term" value="C:nucleus"/>
    <property type="evidence" value="ECO:0007669"/>
    <property type="project" value="UniProtKB-SubCell"/>
</dbReference>
<dbReference type="GO" id="GO:0004518">
    <property type="term" value="F:nuclease activity"/>
    <property type="evidence" value="ECO:0007669"/>
    <property type="project" value="UniProtKB-KW"/>
</dbReference>
<organism evidence="9 10">
    <name type="scientific">Mytilus galloprovincialis</name>
    <name type="common">Mediterranean mussel</name>
    <dbReference type="NCBI Taxonomy" id="29158"/>
    <lineage>
        <taxon>Eukaryota</taxon>
        <taxon>Metazoa</taxon>
        <taxon>Spiralia</taxon>
        <taxon>Lophotrochozoa</taxon>
        <taxon>Mollusca</taxon>
        <taxon>Bivalvia</taxon>
        <taxon>Autobranchia</taxon>
        <taxon>Pteriomorphia</taxon>
        <taxon>Mytilida</taxon>
        <taxon>Mytiloidea</taxon>
        <taxon>Mytilidae</taxon>
        <taxon>Mytilinae</taxon>
        <taxon>Mytilus</taxon>
    </lineage>
</organism>
<evidence type="ECO:0000256" key="4">
    <source>
        <dbReference type="ARBA" id="ARBA00022722"/>
    </source>
</evidence>
<evidence type="ECO:0000256" key="1">
    <source>
        <dbReference type="ARBA" id="ARBA00001968"/>
    </source>
</evidence>
<dbReference type="InterPro" id="IPR027806">
    <property type="entry name" value="HARBI1_dom"/>
</dbReference>
<keyword evidence="7" id="KW-0539">Nucleus</keyword>
<dbReference type="Proteomes" id="UP000596742">
    <property type="component" value="Unassembled WGS sequence"/>
</dbReference>
<comment type="caution">
    <text evidence="9">The sequence shown here is derived from an EMBL/GenBank/DDBJ whole genome shotgun (WGS) entry which is preliminary data.</text>
</comment>
<evidence type="ECO:0000256" key="2">
    <source>
        <dbReference type="ARBA" id="ARBA00004123"/>
    </source>
</evidence>
<dbReference type="Pfam" id="PF13359">
    <property type="entry name" value="DDE_Tnp_4"/>
    <property type="match status" value="1"/>
</dbReference>
<dbReference type="InterPro" id="IPR045249">
    <property type="entry name" value="HARBI1-like"/>
</dbReference>
<dbReference type="GO" id="GO:0046872">
    <property type="term" value="F:metal ion binding"/>
    <property type="evidence" value="ECO:0007669"/>
    <property type="project" value="UniProtKB-KW"/>
</dbReference>
<proteinExistence type="inferred from homology"/>
<dbReference type="EMBL" id="UYJE01001448">
    <property type="protein sequence ID" value="VDI02291.1"/>
    <property type="molecule type" value="Genomic_DNA"/>
</dbReference>
<sequence>MNDIYKPNPVLVRHLYNYPVRWNVLRSQALTVQFCDYMKEYKPFMSDGFVSIVDDTTLKPIKILRDTGASQSLLLEVVLPLSEKTSVGASILLQGVDLGRIDVPLHRIYLKSDLITGPVIVGVRPNLPVEHRHKRIDRRVRTVWVRDWIGRRSQFGFYAQLLDELRCEDTVSFKNFLRVDPTMFQEIVNRLTPRLQKKDTWYRKALPVGLKVAITLRYLATGDSYHSLMYLFRVPHNTISNLVVQVCEAIISEYAEDVINTPTEEAEWLAISQEFSDMWQFHHVLGALDGKHVAIKCPAGGGSKYYNYKGFHSIVLMGLVDANYKFKWVNVGAPGACSDAQIWNQSDLKNHIIDENMHIPKAEPLPNDDKDIPYFIVGDDAFALRSWLMKPFSRRNMTLEERVFNYRLSRSRRVVENAFGILANRFQCLLSTLKQEPNNVVSIILACVCLHNIMRIRYPGDQNILLDREDENHHLLPGAWRDETNLKDIDDVQDRNYPSKAAKQQRLYLKHYYSSPAGKVPWQERMVQ</sequence>
<name>A0A8B6CAD0_MYTGA</name>
<comment type="similarity">
    <text evidence="3">Belongs to the HARBI1 family.</text>
</comment>
<evidence type="ECO:0000313" key="10">
    <source>
        <dbReference type="Proteomes" id="UP000596742"/>
    </source>
</evidence>
<keyword evidence="4" id="KW-0540">Nuclease</keyword>
<dbReference type="GO" id="GO:0016787">
    <property type="term" value="F:hydrolase activity"/>
    <property type="evidence" value="ECO:0007669"/>
    <property type="project" value="UniProtKB-KW"/>
</dbReference>
<gene>
    <name evidence="9" type="ORF">MGAL_10B051293</name>
</gene>